<evidence type="ECO:0000256" key="1">
    <source>
        <dbReference type="ARBA" id="ARBA00004141"/>
    </source>
</evidence>
<evidence type="ECO:0000256" key="6">
    <source>
        <dbReference type="ARBA" id="ARBA00023136"/>
    </source>
</evidence>
<evidence type="ECO:0000313" key="9">
    <source>
        <dbReference type="EMBL" id="GAJ21079.1"/>
    </source>
</evidence>
<gene>
    <name evidence="9" type="ORF">S12H4_60176</name>
</gene>
<sequence>DRDYTQADFQSQNRYAPRMRIRLPRPSTVVGWLLAINTAVFVLDTAFLPKNVHFDSDTMTLLDKYFSVFPYSLLSALQPWRLVTYQFLHGGLWHLVFNMLWLYFVGPALERHWGPRKFLRFYLGCGHTGDVCCVAACVLGAA</sequence>
<proteinExistence type="inferred from homology"/>
<dbReference type="GO" id="GO:0016020">
    <property type="term" value="C:membrane"/>
    <property type="evidence" value="ECO:0007669"/>
    <property type="project" value="UniProtKB-SubCell"/>
</dbReference>
<dbReference type="Pfam" id="PF01694">
    <property type="entry name" value="Rhomboid"/>
    <property type="match status" value="1"/>
</dbReference>
<dbReference type="PANTHER" id="PTHR43731:SF14">
    <property type="entry name" value="PRESENILIN-ASSOCIATED RHOMBOID-LIKE PROTEIN, MITOCHONDRIAL"/>
    <property type="match status" value="1"/>
</dbReference>
<keyword evidence="4" id="KW-0378">Hydrolase</keyword>
<evidence type="ECO:0000259" key="8">
    <source>
        <dbReference type="Pfam" id="PF01694"/>
    </source>
</evidence>
<evidence type="ECO:0000256" key="7">
    <source>
        <dbReference type="SAM" id="Phobius"/>
    </source>
</evidence>
<comment type="caution">
    <text evidence="9">The sequence shown here is derived from an EMBL/GenBank/DDBJ whole genome shotgun (WGS) entry which is preliminary data.</text>
</comment>
<reference evidence="9" key="1">
    <citation type="journal article" date="2014" name="Front. Microbiol.">
        <title>High frequency of phylogenetically diverse reductive dehalogenase-homologous genes in deep subseafloor sedimentary metagenomes.</title>
        <authorList>
            <person name="Kawai M."/>
            <person name="Futagami T."/>
            <person name="Toyoda A."/>
            <person name="Takaki Y."/>
            <person name="Nishi S."/>
            <person name="Hori S."/>
            <person name="Arai W."/>
            <person name="Tsubouchi T."/>
            <person name="Morono Y."/>
            <person name="Uchiyama I."/>
            <person name="Ito T."/>
            <person name="Fujiyama A."/>
            <person name="Inagaki F."/>
            <person name="Takami H."/>
        </authorList>
    </citation>
    <scope>NUCLEOTIDE SEQUENCE</scope>
    <source>
        <strain evidence="9">Expedition CK06-06</strain>
    </source>
</reference>
<name>X1UUC9_9ZZZZ</name>
<accession>X1UUC9</accession>
<dbReference type="GO" id="GO:0004252">
    <property type="term" value="F:serine-type endopeptidase activity"/>
    <property type="evidence" value="ECO:0007669"/>
    <property type="project" value="InterPro"/>
</dbReference>
<comment type="subcellular location">
    <subcellularLocation>
        <location evidence="1">Membrane</location>
        <topology evidence="1">Multi-pass membrane protein</topology>
    </subcellularLocation>
</comment>
<evidence type="ECO:0000256" key="4">
    <source>
        <dbReference type="ARBA" id="ARBA00022801"/>
    </source>
</evidence>
<dbReference type="InterPro" id="IPR022764">
    <property type="entry name" value="Peptidase_S54_rhomboid_dom"/>
</dbReference>
<keyword evidence="5 7" id="KW-1133">Transmembrane helix</keyword>
<organism evidence="9">
    <name type="scientific">marine sediment metagenome</name>
    <dbReference type="NCBI Taxonomy" id="412755"/>
    <lineage>
        <taxon>unclassified sequences</taxon>
        <taxon>metagenomes</taxon>
        <taxon>ecological metagenomes</taxon>
    </lineage>
</organism>
<dbReference type="AlphaFoldDB" id="X1UUC9"/>
<dbReference type="EMBL" id="BARW01039532">
    <property type="protein sequence ID" value="GAJ21079.1"/>
    <property type="molecule type" value="Genomic_DNA"/>
</dbReference>
<feature type="transmembrane region" description="Helical" evidence="7">
    <location>
        <begin position="121"/>
        <end position="141"/>
    </location>
</feature>
<dbReference type="SUPFAM" id="SSF144091">
    <property type="entry name" value="Rhomboid-like"/>
    <property type="match status" value="1"/>
</dbReference>
<dbReference type="Gene3D" id="1.20.1540.10">
    <property type="entry name" value="Rhomboid-like"/>
    <property type="match status" value="1"/>
</dbReference>
<protein>
    <recommendedName>
        <fullName evidence="8">Peptidase S54 rhomboid domain-containing protein</fullName>
    </recommendedName>
</protein>
<dbReference type="InterPro" id="IPR035952">
    <property type="entry name" value="Rhomboid-like_sf"/>
</dbReference>
<feature type="transmembrane region" description="Helical" evidence="7">
    <location>
        <begin position="92"/>
        <end position="109"/>
    </location>
</feature>
<feature type="domain" description="Peptidase S54 rhomboid" evidence="8">
    <location>
        <begin position="78"/>
        <end position="132"/>
    </location>
</feature>
<dbReference type="PANTHER" id="PTHR43731">
    <property type="entry name" value="RHOMBOID PROTEASE"/>
    <property type="match status" value="1"/>
</dbReference>
<dbReference type="InterPro" id="IPR050925">
    <property type="entry name" value="Rhomboid_protease_S54"/>
</dbReference>
<evidence type="ECO:0000256" key="5">
    <source>
        <dbReference type="ARBA" id="ARBA00022989"/>
    </source>
</evidence>
<evidence type="ECO:0000256" key="2">
    <source>
        <dbReference type="ARBA" id="ARBA00009045"/>
    </source>
</evidence>
<feature type="non-terminal residue" evidence="9">
    <location>
        <position position="1"/>
    </location>
</feature>
<feature type="transmembrane region" description="Helical" evidence="7">
    <location>
        <begin position="29"/>
        <end position="49"/>
    </location>
</feature>
<keyword evidence="6 7" id="KW-0472">Membrane</keyword>
<feature type="non-terminal residue" evidence="9">
    <location>
        <position position="142"/>
    </location>
</feature>
<keyword evidence="3 7" id="KW-0812">Transmembrane</keyword>
<evidence type="ECO:0000256" key="3">
    <source>
        <dbReference type="ARBA" id="ARBA00022692"/>
    </source>
</evidence>
<comment type="similarity">
    <text evidence="2">Belongs to the peptidase S54 family.</text>
</comment>